<dbReference type="SMART" id="SM01085">
    <property type="entry name" value="CK_II_beta"/>
    <property type="match status" value="1"/>
</dbReference>
<dbReference type="GO" id="GO:0005737">
    <property type="term" value="C:cytoplasm"/>
    <property type="evidence" value="ECO:0007669"/>
    <property type="project" value="TreeGrafter"/>
</dbReference>
<dbReference type="STRING" id="765257.A0A0C9ZCR1"/>
<evidence type="ECO:0000256" key="3">
    <source>
        <dbReference type="RuleBase" id="RU361268"/>
    </source>
</evidence>
<dbReference type="InterPro" id="IPR000704">
    <property type="entry name" value="Casein_kinase_II_reg-sub"/>
</dbReference>
<dbReference type="AlphaFoldDB" id="A0A0C9ZCR1"/>
<dbReference type="FunFam" id="2.20.25.20:FF:000001">
    <property type="entry name" value="Casein kinase II subunit beta"/>
    <property type="match status" value="1"/>
</dbReference>
<dbReference type="GO" id="GO:0034456">
    <property type="term" value="C:UTP-C complex"/>
    <property type="evidence" value="ECO:0007669"/>
    <property type="project" value="TreeGrafter"/>
</dbReference>
<dbReference type="GO" id="GO:0005956">
    <property type="term" value="C:protein kinase CK2 complex"/>
    <property type="evidence" value="ECO:0007669"/>
    <property type="project" value="UniProtKB-UniRule"/>
</dbReference>
<reference evidence="4 5" key="1">
    <citation type="submission" date="2014-04" db="EMBL/GenBank/DDBJ databases">
        <authorList>
            <consortium name="DOE Joint Genome Institute"/>
            <person name="Kuo A."/>
            <person name="Kohler A."/>
            <person name="Costa M.D."/>
            <person name="Nagy L.G."/>
            <person name="Floudas D."/>
            <person name="Copeland A."/>
            <person name="Barry K.W."/>
            <person name="Cichocki N."/>
            <person name="Veneault-Fourrey C."/>
            <person name="LaButti K."/>
            <person name="Lindquist E.A."/>
            <person name="Lipzen A."/>
            <person name="Lundell T."/>
            <person name="Morin E."/>
            <person name="Murat C."/>
            <person name="Sun H."/>
            <person name="Tunlid A."/>
            <person name="Henrissat B."/>
            <person name="Grigoriev I.V."/>
            <person name="Hibbett D.S."/>
            <person name="Martin F."/>
            <person name="Nordberg H.P."/>
            <person name="Cantor M.N."/>
            <person name="Hua S.X."/>
        </authorList>
    </citation>
    <scope>NUCLEOTIDE SEQUENCE [LARGE SCALE GENOMIC DNA]</scope>
    <source>
        <strain evidence="4 5">441</strain>
    </source>
</reference>
<organism evidence="4 5">
    <name type="scientific">Pisolithus microcarpus 441</name>
    <dbReference type="NCBI Taxonomy" id="765257"/>
    <lineage>
        <taxon>Eukaryota</taxon>
        <taxon>Fungi</taxon>
        <taxon>Dikarya</taxon>
        <taxon>Basidiomycota</taxon>
        <taxon>Agaricomycotina</taxon>
        <taxon>Agaricomycetes</taxon>
        <taxon>Agaricomycetidae</taxon>
        <taxon>Boletales</taxon>
        <taxon>Sclerodermatineae</taxon>
        <taxon>Pisolithaceae</taxon>
        <taxon>Pisolithus</taxon>
    </lineage>
</organism>
<dbReference type="OrthoDB" id="3971593at2759"/>
<evidence type="ECO:0000256" key="2">
    <source>
        <dbReference type="ARBA" id="ARBA00045899"/>
    </source>
</evidence>
<dbReference type="InterPro" id="IPR016149">
    <property type="entry name" value="Casein_kin_II_reg-sub_N"/>
</dbReference>
<dbReference type="GO" id="GO:0006359">
    <property type="term" value="P:regulation of transcription by RNA polymerase III"/>
    <property type="evidence" value="ECO:0007669"/>
    <property type="project" value="TreeGrafter"/>
</dbReference>
<comment type="similarity">
    <text evidence="1 3">Belongs to the casein kinase 2 subunit beta family.</text>
</comment>
<gene>
    <name evidence="4" type="ORF">PISMIDRAFT_28235</name>
</gene>
<accession>A0A0C9ZCR1</accession>
<dbReference type="PANTHER" id="PTHR11740:SF39">
    <property type="entry name" value="CASEIN KINASE II SUBUNIT BETA"/>
    <property type="match status" value="1"/>
</dbReference>
<keyword evidence="5" id="KW-1185">Reference proteome</keyword>
<evidence type="ECO:0000313" key="4">
    <source>
        <dbReference type="EMBL" id="KIK27026.1"/>
    </source>
</evidence>
<dbReference type="GO" id="GO:0019887">
    <property type="term" value="F:protein kinase regulator activity"/>
    <property type="evidence" value="ECO:0007669"/>
    <property type="project" value="InterPro"/>
</dbReference>
<dbReference type="Proteomes" id="UP000054018">
    <property type="component" value="Unassembled WGS sequence"/>
</dbReference>
<dbReference type="SUPFAM" id="SSF57798">
    <property type="entry name" value="Casein kinase II beta subunit"/>
    <property type="match status" value="1"/>
</dbReference>
<dbReference type="HOGENOM" id="CLU_034027_3_2_1"/>
<name>A0A0C9ZCR1_9AGAM</name>
<evidence type="ECO:0000313" key="5">
    <source>
        <dbReference type="Proteomes" id="UP000054018"/>
    </source>
</evidence>
<protein>
    <recommendedName>
        <fullName evidence="3">Casein kinase II subunit beta</fullName>
        <shortName evidence="3">CK II beta</shortName>
    </recommendedName>
</protein>
<dbReference type="Gene3D" id="1.10.1820.10">
    <property type="entry name" value="protein kinase ck2 holoenzyme, chain C, domain 1"/>
    <property type="match status" value="1"/>
</dbReference>
<dbReference type="Gene3D" id="2.20.25.20">
    <property type="match status" value="1"/>
</dbReference>
<comment type="function">
    <text evidence="2 3">Regulatory subunit of casein kinase II/CK2. As part of the kinase complex regulates the basal catalytic activity of the alpha subunit a constitutively active serine/threonine-protein kinase that phosphorylates a large number of substrates containing acidic residues C-terminal to the phosphorylated serine or threonine.</text>
</comment>
<comment type="subunit">
    <text evidence="3">Tetramer of two alpha and two beta subunits.</text>
</comment>
<evidence type="ECO:0000256" key="1">
    <source>
        <dbReference type="ARBA" id="ARBA00006941"/>
    </source>
</evidence>
<dbReference type="Pfam" id="PF01214">
    <property type="entry name" value="CK_II_beta"/>
    <property type="match status" value="1"/>
</dbReference>
<reference evidence="5" key="2">
    <citation type="submission" date="2015-01" db="EMBL/GenBank/DDBJ databases">
        <title>Evolutionary Origins and Diversification of the Mycorrhizal Mutualists.</title>
        <authorList>
            <consortium name="DOE Joint Genome Institute"/>
            <consortium name="Mycorrhizal Genomics Consortium"/>
            <person name="Kohler A."/>
            <person name="Kuo A."/>
            <person name="Nagy L.G."/>
            <person name="Floudas D."/>
            <person name="Copeland A."/>
            <person name="Barry K.W."/>
            <person name="Cichocki N."/>
            <person name="Veneault-Fourrey C."/>
            <person name="LaButti K."/>
            <person name="Lindquist E.A."/>
            <person name="Lipzen A."/>
            <person name="Lundell T."/>
            <person name="Morin E."/>
            <person name="Murat C."/>
            <person name="Riley R."/>
            <person name="Ohm R."/>
            <person name="Sun H."/>
            <person name="Tunlid A."/>
            <person name="Henrissat B."/>
            <person name="Grigoriev I.V."/>
            <person name="Hibbett D.S."/>
            <person name="Martin F."/>
        </authorList>
    </citation>
    <scope>NUCLEOTIDE SEQUENCE [LARGE SCALE GENOMIC DNA]</scope>
    <source>
        <strain evidence="5">441</strain>
    </source>
</reference>
<dbReference type="PANTHER" id="PTHR11740">
    <property type="entry name" value="CASEIN KINASE II SUBUNIT BETA"/>
    <property type="match status" value="1"/>
</dbReference>
<dbReference type="InterPro" id="IPR035991">
    <property type="entry name" value="Casein_kinase_II_beta-like"/>
</dbReference>
<proteinExistence type="inferred from homology"/>
<dbReference type="EMBL" id="KN833698">
    <property type="protein sequence ID" value="KIK27026.1"/>
    <property type="molecule type" value="Genomic_DNA"/>
</dbReference>
<sequence length="242" mass="27814">MSDLLQLTRSGSSNSLTTISQVQTAGVLEQIALEDISSGFDFDYSKSWISWFLSSKGNEYFYEVDEDYISNYGQALDSTTDNLDDDIQDELRGALDVQARLLYGLMHLEMYKRGEFDRCPRVLCQSQSLLPVGLRDTPYEKSVKLYCSRCEDVYTLKPYDMIPPTRFHKYDVNKRNRRTREELEITENVGEWGSSAAPVLKAGLYRPLIRGFQVHEIAKLQRWQKAVRDRQVGGLEALEDVP</sequence>